<keyword evidence="1" id="KW-1133">Transmembrane helix</keyword>
<evidence type="ECO:0008006" key="4">
    <source>
        <dbReference type="Google" id="ProtNLM"/>
    </source>
</evidence>
<dbReference type="EMBL" id="BLTE01000001">
    <property type="protein sequence ID" value="GFK92412.1"/>
    <property type="molecule type" value="Genomic_DNA"/>
</dbReference>
<organism evidence="2 3">
    <name type="scientific">Fundidesulfovibrio magnetotacticus</name>
    <dbReference type="NCBI Taxonomy" id="2730080"/>
    <lineage>
        <taxon>Bacteria</taxon>
        <taxon>Pseudomonadati</taxon>
        <taxon>Thermodesulfobacteriota</taxon>
        <taxon>Desulfovibrionia</taxon>
        <taxon>Desulfovibrionales</taxon>
        <taxon>Desulfovibrionaceae</taxon>
        <taxon>Fundidesulfovibrio</taxon>
    </lineage>
</organism>
<protein>
    <recommendedName>
        <fullName evidence="4">Iron-sulfur cluster-binding protein</fullName>
    </recommendedName>
</protein>
<keyword evidence="1" id="KW-0472">Membrane</keyword>
<gene>
    <name evidence="2" type="ORF">NNJEOMEG_00237</name>
</gene>
<feature type="transmembrane region" description="Helical" evidence="1">
    <location>
        <begin position="94"/>
        <end position="115"/>
    </location>
</feature>
<reference evidence="2 3" key="1">
    <citation type="submission" date="2020-04" db="EMBL/GenBank/DDBJ databases">
        <authorList>
            <consortium name="Desulfovibrio sp. FSS-1 genome sequencing consortium"/>
            <person name="Shimoshige H."/>
            <person name="Kobayashi H."/>
            <person name="Maekawa T."/>
        </authorList>
    </citation>
    <scope>NUCLEOTIDE SEQUENCE [LARGE SCALE GENOMIC DNA]</scope>
    <source>
        <strain evidence="2 3">SIID29052-01</strain>
    </source>
</reference>
<feature type="transmembrane region" description="Helical" evidence="1">
    <location>
        <begin position="21"/>
        <end position="41"/>
    </location>
</feature>
<reference evidence="2 3" key="2">
    <citation type="submission" date="2020-05" db="EMBL/GenBank/DDBJ databases">
        <title>Draft genome sequence of Desulfovibrio sp. strainFSS-1.</title>
        <authorList>
            <person name="Shimoshige H."/>
            <person name="Kobayashi H."/>
            <person name="Maekawa T."/>
        </authorList>
    </citation>
    <scope>NUCLEOTIDE SEQUENCE [LARGE SCALE GENOMIC DNA]</scope>
    <source>
        <strain evidence="2 3">SIID29052-01</strain>
    </source>
</reference>
<name>A0A6V8LI55_9BACT</name>
<comment type="caution">
    <text evidence="2">The sequence shown here is derived from an EMBL/GenBank/DDBJ whole genome shotgun (WGS) entry which is preliminary data.</text>
</comment>
<sequence>MADRRLSGSFVASSAAGTVRLGFYRLAAAALAVSGVAQMPIFKRYYIADIPGMAWTGDFLFTHALHYAAAAALLFWLGWRLAARGAASLGRGRLALLGLLALTGGAHVLSNLPGVSLSPLAAMLLDWTHLGAAMALGIAALAMVFNRRSRTNRR</sequence>
<evidence type="ECO:0000313" key="2">
    <source>
        <dbReference type="EMBL" id="GFK92412.1"/>
    </source>
</evidence>
<dbReference type="Proteomes" id="UP000494245">
    <property type="component" value="Unassembled WGS sequence"/>
</dbReference>
<dbReference type="AlphaFoldDB" id="A0A6V8LI55"/>
<evidence type="ECO:0000256" key="1">
    <source>
        <dbReference type="SAM" id="Phobius"/>
    </source>
</evidence>
<accession>A0A6V8LI55</accession>
<evidence type="ECO:0000313" key="3">
    <source>
        <dbReference type="Proteomes" id="UP000494245"/>
    </source>
</evidence>
<feature type="transmembrane region" description="Helical" evidence="1">
    <location>
        <begin position="61"/>
        <end position="82"/>
    </location>
</feature>
<keyword evidence="3" id="KW-1185">Reference proteome</keyword>
<keyword evidence="1" id="KW-0812">Transmembrane</keyword>
<feature type="transmembrane region" description="Helical" evidence="1">
    <location>
        <begin position="127"/>
        <end position="145"/>
    </location>
</feature>
<proteinExistence type="predicted"/>
<dbReference type="RefSeq" id="WP_235956784.1">
    <property type="nucleotide sequence ID" value="NZ_BLTE01000001.1"/>
</dbReference>